<evidence type="ECO:0000256" key="1">
    <source>
        <dbReference type="SAM" id="Phobius"/>
    </source>
</evidence>
<keyword evidence="1" id="KW-0472">Membrane</keyword>
<comment type="caution">
    <text evidence="2">The sequence shown here is derived from an EMBL/GenBank/DDBJ whole genome shotgun (WGS) entry which is preliminary data.</text>
</comment>
<feature type="transmembrane region" description="Helical" evidence="1">
    <location>
        <begin position="76"/>
        <end position="94"/>
    </location>
</feature>
<feature type="transmembrane region" description="Helical" evidence="1">
    <location>
        <begin position="51"/>
        <end position="69"/>
    </location>
</feature>
<feature type="transmembrane region" description="Helical" evidence="1">
    <location>
        <begin position="154"/>
        <end position="176"/>
    </location>
</feature>
<evidence type="ECO:0000313" key="3">
    <source>
        <dbReference type="Proteomes" id="UP000315400"/>
    </source>
</evidence>
<reference evidence="2 3" key="1">
    <citation type="submission" date="2019-06" db="EMBL/GenBank/DDBJ databases">
        <title>Metagenome assembled Genome of Spiribacter salinus SL48-SHIP from the microbial mat of Salt Lake 48 (Novosibirsk region, Russia).</title>
        <authorList>
            <person name="Shipova A."/>
            <person name="Rozanov A.S."/>
            <person name="Bryanskaya A.V."/>
            <person name="Peltek S.E."/>
        </authorList>
    </citation>
    <scope>NUCLEOTIDE SEQUENCE [LARGE SCALE GENOMIC DNA]</scope>
    <source>
        <strain evidence="2">SL48-SHIP-2</strain>
    </source>
</reference>
<feature type="transmembrane region" description="Helical" evidence="1">
    <location>
        <begin position="100"/>
        <end position="118"/>
    </location>
</feature>
<proteinExistence type="predicted"/>
<feature type="transmembrane region" description="Helical" evidence="1">
    <location>
        <begin position="125"/>
        <end position="142"/>
    </location>
</feature>
<dbReference type="EMBL" id="VIFK01000119">
    <property type="protein sequence ID" value="TQE98896.1"/>
    <property type="molecule type" value="Genomic_DNA"/>
</dbReference>
<name>A0A540VQE9_9GAMM</name>
<dbReference type="Proteomes" id="UP000315400">
    <property type="component" value="Unassembled WGS sequence"/>
</dbReference>
<keyword evidence="1" id="KW-0812">Transmembrane</keyword>
<evidence type="ECO:0000313" key="2">
    <source>
        <dbReference type="EMBL" id="TQE98896.1"/>
    </source>
</evidence>
<keyword evidence="1" id="KW-1133">Transmembrane helix</keyword>
<feature type="transmembrane region" description="Helical" evidence="1">
    <location>
        <begin position="188"/>
        <end position="210"/>
    </location>
</feature>
<protein>
    <recommendedName>
        <fullName evidence="4">HupE/UreJ family protein</fullName>
    </recommendedName>
</protein>
<accession>A0A540VQE9</accession>
<dbReference type="AlphaFoldDB" id="A0A540VQE9"/>
<gene>
    <name evidence="2" type="ORF">FKY71_11455</name>
</gene>
<evidence type="ECO:0008006" key="4">
    <source>
        <dbReference type="Google" id="ProtNLM"/>
    </source>
</evidence>
<dbReference type="InterPro" id="IPR007038">
    <property type="entry name" value="HupE_UreJ"/>
</dbReference>
<dbReference type="Pfam" id="PF04955">
    <property type="entry name" value="HupE_UreJ"/>
    <property type="match status" value="1"/>
</dbReference>
<sequence length="211" mass="21347">MSRSPQSLVALSVTVLLGLILSSNVLAHHPMGGEAPQTYLQGLLSGLGHPVIELDHLAFIAGVGVVLGLGLTRRLVAPLAIAAGAVAGTVLQWSGITVPLFEVIVALSLLGAGAAILFEPQRKNLLTAALSAAALCHGQAYGEAVLGAEPTPVLAYLIGFTIIQAVIAAAFCWATTGLSALGSKQVRLWRVASGMALGGTGSALLTIAMLT</sequence>
<organism evidence="2 3">
    <name type="scientific">Spiribacter salinus</name>
    <dbReference type="NCBI Taxonomy" id="1335746"/>
    <lineage>
        <taxon>Bacteria</taxon>
        <taxon>Pseudomonadati</taxon>
        <taxon>Pseudomonadota</taxon>
        <taxon>Gammaproteobacteria</taxon>
        <taxon>Chromatiales</taxon>
        <taxon>Ectothiorhodospiraceae</taxon>
        <taxon>Spiribacter</taxon>
    </lineage>
</organism>